<proteinExistence type="inferred from homology"/>
<evidence type="ECO:0000256" key="3">
    <source>
        <dbReference type="ARBA" id="ARBA00023125"/>
    </source>
</evidence>
<dbReference type="InterPro" id="IPR000847">
    <property type="entry name" value="LysR_HTH_N"/>
</dbReference>
<reference evidence="6 7" key="1">
    <citation type="submission" date="2019-07" db="EMBL/GenBank/DDBJ databases">
        <title>Whole genome shotgun sequence of Myxococcus virescens NBRC 100334.</title>
        <authorList>
            <person name="Hosoyama A."/>
            <person name="Uohara A."/>
            <person name="Ohji S."/>
            <person name="Ichikawa N."/>
        </authorList>
    </citation>
    <scope>NUCLEOTIDE SEQUENCE [LARGE SCALE GENOMIC DNA]</scope>
    <source>
        <strain evidence="6 7">NBRC 100334</strain>
    </source>
</reference>
<dbReference type="Gene3D" id="1.10.10.10">
    <property type="entry name" value="Winged helix-like DNA-binding domain superfamily/Winged helix DNA-binding domain"/>
    <property type="match status" value="1"/>
</dbReference>
<organism evidence="6 7">
    <name type="scientific">Myxococcus virescens</name>
    <dbReference type="NCBI Taxonomy" id="83456"/>
    <lineage>
        <taxon>Bacteria</taxon>
        <taxon>Pseudomonadati</taxon>
        <taxon>Myxococcota</taxon>
        <taxon>Myxococcia</taxon>
        <taxon>Myxococcales</taxon>
        <taxon>Cystobacterineae</taxon>
        <taxon>Myxococcaceae</taxon>
        <taxon>Myxococcus</taxon>
    </lineage>
</organism>
<dbReference type="PANTHER" id="PTHR30579:SF3">
    <property type="entry name" value="TRANSCRIPTIONAL REGULATORY PROTEIN"/>
    <property type="match status" value="1"/>
</dbReference>
<dbReference type="GO" id="GO:0003700">
    <property type="term" value="F:DNA-binding transcription factor activity"/>
    <property type="evidence" value="ECO:0007669"/>
    <property type="project" value="InterPro"/>
</dbReference>
<keyword evidence="2" id="KW-0805">Transcription regulation</keyword>
<dbReference type="RefSeq" id="WP_090493300.1">
    <property type="nucleotide sequence ID" value="NZ_BJVY01000073.1"/>
</dbReference>
<evidence type="ECO:0000256" key="4">
    <source>
        <dbReference type="ARBA" id="ARBA00023163"/>
    </source>
</evidence>
<dbReference type="PANTHER" id="PTHR30579">
    <property type="entry name" value="TRANSCRIPTIONAL REGULATOR"/>
    <property type="match status" value="1"/>
</dbReference>
<gene>
    <name evidence="6" type="ORF">MVI01_72050</name>
</gene>
<dbReference type="GO" id="GO:0003677">
    <property type="term" value="F:DNA binding"/>
    <property type="evidence" value="ECO:0007669"/>
    <property type="project" value="UniProtKB-KW"/>
</dbReference>
<evidence type="ECO:0000256" key="2">
    <source>
        <dbReference type="ARBA" id="ARBA00023015"/>
    </source>
</evidence>
<dbReference type="EMBL" id="BJVY01000073">
    <property type="protein sequence ID" value="GEL75421.1"/>
    <property type="molecule type" value="Genomic_DNA"/>
</dbReference>
<evidence type="ECO:0000259" key="5">
    <source>
        <dbReference type="PROSITE" id="PS50931"/>
    </source>
</evidence>
<dbReference type="Proteomes" id="UP000321224">
    <property type="component" value="Unassembled WGS sequence"/>
</dbReference>
<evidence type="ECO:0000256" key="1">
    <source>
        <dbReference type="ARBA" id="ARBA00009437"/>
    </source>
</evidence>
<protein>
    <submittedName>
        <fullName evidence="6">LysR family transcriptional regulator</fullName>
    </submittedName>
</protein>
<dbReference type="InterPro" id="IPR050176">
    <property type="entry name" value="LTTR"/>
</dbReference>
<name>A0A511HPA4_9BACT</name>
<dbReference type="Gene3D" id="3.40.190.290">
    <property type="match status" value="1"/>
</dbReference>
<comment type="caution">
    <text evidence="6">The sequence shown here is derived from an EMBL/GenBank/DDBJ whole genome shotgun (WGS) entry which is preliminary data.</text>
</comment>
<dbReference type="InterPro" id="IPR036390">
    <property type="entry name" value="WH_DNA-bd_sf"/>
</dbReference>
<dbReference type="SUPFAM" id="SSF46785">
    <property type="entry name" value="Winged helix' DNA-binding domain"/>
    <property type="match status" value="1"/>
</dbReference>
<dbReference type="AlphaFoldDB" id="A0A511HPA4"/>
<keyword evidence="3" id="KW-0238">DNA-binding</keyword>
<keyword evidence="4" id="KW-0804">Transcription</keyword>
<evidence type="ECO:0000313" key="6">
    <source>
        <dbReference type="EMBL" id="GEL75421.1"/>
    </source>
</evidence>
<sequence>MHITWDELQTIEALVRLENLEAAARELSLRHSSVSRRIAGLESRLGAALFVRGPRLTPTELARQVAKRAEAMRDVAANIESALRAHQRRRANRLVITTNDVLAPLLFQALANDAASQARVEVLISDTELSLGAGEVDLALRPSQDPSGVLMGKRLGALRLGVYRAPEAQPGWVMPSASLRARLSMRWWRHVPEDDGAAVTCSSLLGVRDACRAGFGRAVLPCFLAQHDAALRLEHELEGGPPLWLLSSASQKADRQLRAVCNALFATLRTIDGVFHT</sequence>
<feature type="domain" description="HTH lysR-type" evidence="5">
    <location>
        <begin position="3"/>
        <end position="59"/>
    </location>
</feature>
<dbReference type="PROSITE" id="PS50931">
    <property type="entry name" value="HTH_LYSR"/>
    <property type="match status" value="1"/>
</dbReference>
<dbReference type="Pfam" id="PF00126">
    <property type="entry name" value="HTH_1"/>
    <property type="match status" value="1"/>
</dbReference>
<dbReference type="SUPFAM" id="SSF53850">
    <property type="entry name" value="Periplasmic binding protein-like II"/>
    <property type="match status" value="1"/>
</dbReference>
<evidence type="ECO:0000313" key="7">
    <source>
        <dbReference type="Proteomes" id="UP000321224"/>
    </source>
</evidence>
<accession>A0A511HPA4</accession>
<dbReference type="InterPro" id="IPR036388">
    <property type="entry name" value="WH-like_DNA-bd_sf"/>
</dbReference>
<comment type="similarity">
    <text evidence="1">Belongs to the LysR transcriptional regulatory family.</text>
</comment>